<evidence type="ECO:0000313" key="2">
    <source>
        <dbReference type="EMBL" id="PRY11105.1"/>
    </source>
</evidence>
<dbReference type="OrthoDB" id="9811261at2"/>
<dbReference type="Gene3D" id="3.30.465.10">
    <property type="match status" value="1"/>
</dbReference>
<feature type="domain" description="FAD-binding PCMH-type" evidence="1">
    <location>
        <begin position="42"/>
        <end position="224"/>
    </location>
</feature>
<organism evidence="2 3">
    <name type="scientific">Kineococcus rhizosphaerae</name>
    <dbReference type="NCBI Taxonomy" id="559628"/>
    <lineage>
        <taxon>Bacteria</taxon>
        <taxon>Bacillati</taxon>
        <taxon>Actinomycetota</taxon>
        <taxon>Actinomycetes</taxon>
        <taxon>Kineosporiales</taxon>
        <taxon>Kineosporiaceae</taxon>
        <taxon>Kineococcus</taxon>
    </lineage>
</organism>
<dbReference type="InterPro" id="IPR036318">
    <property type="entry name" value="FAD-bd_PCMH-like_sf"/>
</dbReference>
<dbReference type="AlphaFoldDB" id="A0A2T0QY22"/>
<dbReference type="GO" id="GO:0008720">
    <property type="term" value="F:D-lactate dehydrogenase (NAD+) activity"/>
    <property type="evidence" value="ECO:0007669"/>
    <property type="project" value="TreeGrafter"/>
</dbReference>
<proteinExistence type="predicted"/>
<sequence>MDVNSLRDALSGLADVVTDLAAREAALKDSSWVSPVITRTQPRRTPAAVVVPHSVAGVQALARWAFAHDVPVVPRGKGTSNYGQSVSLVEGVVLDLTRLVGEPELVVERDGGGDGAGHVEFVRVPAGTRFDTLIDHLEPLGRELASFPTTLNSTVAGWVGGGSGGVGGLEFGLNHEGVVRELTLVGVDGASEPLVVRWPDTAPHTHAYGTTGVIVSVGLRVVPARDWTSLFASVPDLDTGAALALDLLQLHPAPRVLAVTEAELAALFPEDPGLEPGAVNVRVQLSVDSVPRARDLVERHGGRVTSVRADANRLLATLVNNHTTVRAKAARPDLFHVLVRGDAIVGRRGLVESVYPGASLQLEGGRVRGERSLSGRILAPFVSAEAVTDGMRRLAAEGIEVDDPHSWVCRSHLAERWPWAERLDPKGLLNPGKLEPLGA</sequence>
<dbReference type="InterPro" id="IPR016169">
    <property type="entry name" value="FAD-bd_PCMH_sub2"/>
</dbReference>
<evidence type="ECO:0000259" key="1">
    <source>
        <dbReference type="PROSITE" id="PS51387"/>
    </source>
</evidence>
<name>A0A2T0QY22_9ACTN</name>
<dbReference type="GO" id="GO:0004458">
    <property type="term" value="F:D-lactate dehydrogenase (cytochrome) activity"/>
    <property type="evidence" value="ECO:0007669"/>
    <property type="project" value="TreeGrafter"/>
</dbReference>
<dbReference type="SUPFAM" id="SSF56176">
    <property type="entry name" value="FAD-binding/transporter-associated domain-like"/>
    <property type="match status" value="1"/>
</dbReference>
<reference evidence="2 3" key="1">
    <citation type="submission" date="2018-03" db="EMBL/GenBank/DDBJ databases">
        <title>Genomic Encyclopedia of Archaeal and Bacterial Type Strains, Phase II (KMG-II): from individual species to whole genera.</title>
        <authorList>
            <person name="Goeker M."/>
        </authorList>
    </citation>
    <scope>NUCLEOTIDE SEQUENCE [LARGE SCALE GENOMIC DNA]</scope>
    <source>
        <strain evidence="2 3">DSM 19711</strain>
    </source>
</reference>
<dbReference type="PANTHER" id="PTHR11748:SF119">
    <property type="entry name" value="D-2-HYDROXYGLUTARATE DEHYDROGENASE"/>
    <property type="match status" value="1"/>
</dbReference>
<dbReference type="GO" id="GO:0071949">
    <property type="term" value="F:FAD binding"/>
    <property type="evidence" value="ECO:0007669"/>
    <property type="project" value="InterPro"/>
</dbReference>
<dbReference type="InterPro" id="IPR006094">
    <property type="entry name" value="Oxid_FAD_bind_N"/>
</dbReference>
<gene>
    <name evidence="2" type="ORF">CLV37_11459</name>
</gene>
<dbReference type="EMBL" id="PVZF01000014">
    <property type="protein sequence ID" value="PRY11105.1"/>
    <property type="molecule type" value="Genomic_DNA"/>
</dbReference>
<protein>
    <submittedName>
        <fullName evidence="2">FAD/FMN-containing dehydrogenase</fullName>
    </submittedName>
</protein>
<dbReference type="PANTHER" id="PTHR11748">
    <property type="entry name" value="D-LACTATE DEHYDROGENASE"/>
    <property type="match status" value="1"/>
</dbReference>
<dbReference type="GO" id="GO:1903457">
    <property type="term" value="P:lactate catabolic process"/>
    <property type="evidence" value="ECO:0007669"/>
    <property type="project" value="TreeGrafter"/>
</dbReference>
<evidence type="ECO:0000313" key="3">
    <source>
        <dbReference type="Proteomes" id="UP000238083"/>
    </source>
</evidence>
<dbReference type="Proteomes" id="UP000238083">
    <property type="component" value="Unassembled WGS sequence"/>
</dbReference>
<dbReference type="PROSITE" id="PS51387">
    <property type="entry name" value="FAD_PCMH"/>
    <property type="match status" value="1"/>
</dbReference>
<keyword evidence="3" id="KW-1185">Reference proteome</keyword>
<dbReference type="InterPro" id="IPR016166">
    <property type="entry name" value="FAD-bd_PCMH"/>
</dbReference>
<comment type="caution">
    <text evidence="2">The sequence shown here is derived from an EMBL/GenBank/DDBJ whole genome shotgun (WGS) entry which is preliminary data.</text>
</comment>
<dbReference type="Pfam" id="PF01565">
    <property type="entry name" value="FAD_binding_4"/>
    <property type="match status" value="1"/>
</dbReference>
<dbReference type="RefSeq" id="WP_106214683.1">
    <property type="nucleotide sequence ID" value="NZ_PVZF01000014.1"/>
</dbReference>
<accession>A0A2T0QY22</accession>